<organism evidence="2 3">
    <name type="scientific">Lamprobacter modestohalophilus</name>
    <dbReference type="NCBI Taxonomy" id="1064514"/>
    <lineage>
        <taxon>Bacteria</taxon>
        <taxon>Pseudomonadati</taxon>
        <taxon>Pseudomonadota</taxon>
        <taxon>Gammaproteobacteria</taxon>
        <taxon>Chromatiales</taxon>
        <taxon>Chromatiaceae</taxon>
        <taxon>Lamprobacter</taxon>
    </lineage>
</organism>
<dbReference type="EMBL" id="NRRY01000055">
    <property type="protein sequence ID" value="MBK1621006.1"/>
    <property type="molecule type" value="Genomic_DNA"/>
</dbReference>
<accession>A0A9X0WCQ5</accession>
<reference evidence="2 3" key="1">
    <citation type="journal article" date="2020" name="Microorganisms">
        <title>Osmotic Adaptation and Compatible Solute Biosynthesis of Phototrophic Bacteria as Revealed from Genome Analyses.</title>
        <authorList>
            <person name="Imhoff J.F."/>
            <person name="Rahn T."/>
            <person name="Kunzel S."/>
            <person name="Keller A."/>
            <person name="Neulinger S.C."/>
        </authorList>
    </citation>
    <scope>NUCLEOTIDE SEQUENCE [LARGE SCALE GENOMIC DNA]</scope>
    <source>
        <strain evidence="2 3">DSM 25653</strain>
    </source>
</reference>
<feature type="domain" description="Transposase (putative) YhgA-like" evidence="1">
    <location>
        <begin position="24"/>
        <end position="223"/>
    </location>
</feature>
<protein>
    <recommendedName>
        <fullName evidence="1">Transposase (putative) YhgA-like domain-containing protein</fullName>
    </recommendedName>
</protein>
<evidence type="ECO:0000313" key="2">
    <source>
        <dbReference type="EMBL" id="MBK1621006.1"/>
    </source>
</evidence>
<dbReference type="GO" id="GO:1990238">
    <property type="term" value="F:double-stranded DNA endonuclease activity"/>
    <property type="evidence" value="ECO:0007669"/>
    <property type="project" value="TreeGrafter"/>
</dbReference>
<name>A0A9X0WCQ5_9GAMM</name>
<keyword evidence="3" id="KW-1185">Reference proteome</keyword>
<evidence type="ECO:0000313" key="3">
    <source>
        <dbReference type="Proteomes" id="UP001138768"/>
    </source>
</evidence>
<evidence type="ECO:0000259" key="1">
    <source>
        <dbReference type="Pfam" id="PF04754"/>
    </source>
</evidence>
<sequence>MSVPQTAEMMSGCGYTRSMTTTPTPHDCFFRENFARPVIARDFLQHHLPAALLPELDLERMSISPDTFVTEALRKVYSDLIYQIPYRNTQLSVYLLFEHKSRSEHWVLLQLLRYVVASGELYRDQNPEAKSLPPIYPLVLYHGQEHWRAPAHFHDLIDPLPEALKPFVPQFGYALHDISARSNTEIKGAVLSRLVQLALRYIYSDQPAERFRELLELIAKVSRDPTALDILESLLRYFVQGTGRLDEQQARTLLEQTFSGEPLMETFIDRYIAQGKQLGEQHGRATTLLHLIERKFGPPSEPIRERITQADPDTLLRWFDRAIDARNLDEVLH</sequence>
<dbReference type="PANTHER" id="PTHR34611">
    <property type="match status" value="1"/>
</dbReference>
<dbReference type="InterPro" id="IPR006842">
    <property type="entry name" value="Transposase_31"/>
</dbReference>
<dbReference type="GO" id="GO:0006310">
    <property type="term" value="P:DNA recombination"/>
    <property type="evidence" value="ECO:0007669"/>
    <property type="project" value="TreeGrafter"/>
</dbReference>
<proteinExistence type="predicted"/>
<dbReference type="AlphaFoldDB" id="A0A9X0WCQ5"/>
<comment type="caution">
    <text evidence="2">The sequence shown here is derived from an EMBL/GenBank/DDBJ whole genome shotgun (WGS) entry which is preliminary data.</text>
</comment>
<dbReference type="InterPro" id="IPR051699">
    <property type="entry name" value="Rpn/YhgA-like_nuclease"/>
</dbReference>
<dbReference type="PANTHER" id="PTHR34611:SF2">
    <property type="entry name" value="INACTIVE RECOMBINATION-PROMOTING NUCLEASE-LIKE PROTEIN RPNE-RELATED"/>
    <property type="match status" value="1"/>
</dbReference>
<dbReference type="Proteomes" id="UP001138768">
    <property type="component" value="Unassembled WGS sequence"/>
</dbReference>
<dbReference type="Pfam" id="PF04754">
    <property type="entry name" value="Transposase_31"/>
    <property type="match status" value="1"/>
</dbReference>
<gene>
    <name evidence="2" type="ORF">CKO42_21790</name>
</gene>